<name>A0A8T0J040_CERPU</name>
<protein>
    <submittedName>
        <fullName evidence="2">Uncharacterized protein</fullName>
    </submittedName>
</protein>
<evidence type="ECO:0000256" key="1">
    <source>
        <dbReference type="SAM" id="SignalP"/>
    </source>
</evidence>
<sequence length="58" mass="6443">MHSTTLGAVVVVSFVRVISTLKATQNATSNPEWNYSTDSEMEPVCNWHIKCKTAIWCG</sequence>
<keyword evidence="1" id="KW-0732">Signal</keyword>
<accession>A0A8T0J040</accession>
<feature type="signal peptide" evidence="1">
    <location>
        <begin position="1"/>
        <end position="20"/>
    </location>
</feature>
<dbReference type="Proteomes" id="UP000822688">
    <property type="component" value="Chromosome 2"/>
</dbReference>
<reference evidence="2" key="1">
    <citation type="submission" date="2020-06" db="EMBL/GenBank/DDBJ databases">
        <title>WGS assembly of Ceratodon purpureus strain R40.</title>
        <authorList>
            <person name="Carey S.B."/>
            <person name="Jenkins J."/>
            <person name="Shu S."/>
            <person name="Lovell J.T."/>
            <person name="Sreedasyam A."/>
            <person name="Maumus F."/>
            <person name="Tiley G.P."/>
            <person name="Fernandez-Pozo N."/>
            <person name="Barry K."/>
            <person name="Chen C."/>
            <person name="Wang M."/>
            <person name="Lipzen A."/>
            <person name="Daum C."/>
            <person name="Saski C.A."/>
            <person name="Payton A.C."/>
            <person name="Mcbreen J.C."/>
            <person name="Conrad R.E."/>
            <person name="Kollar L.M."/>
            <person name="Olsson S."/>
            <person name="Huttunen S."/>
            <person name="Landis J.B."/>
            <person name="Wickett N.J."/>
            <person name="Johnson M.G."/>
            <person name="Rensing S.A."/>
            <person name="Grimwood J."/>
            <person name="Schmutz J."/>
            <person name="Mcdaniel S.F."/>
        </authorList>
    </citation>
    <scope>NUCLEOTIDE SEQUENCE</scope>
    <source>
        <strain evidence="2">R40</strain>
    </source>
</reference>
<dbReference type="AlphaFoldDB" id="A0A8T0J040"/>
<proteinExistence type="predicted"/>
<feature type="chain" id="PRO_5035760376" evidence="1">
    <location>
        <begin position="21"/>
        <end position="58"/>
    </location>
</feature>
<gene>
    <name evidence="2" type="ORF">KC19_2G236600</name>
</gene>
<evidence type="ECO:0000313" key="2">
    <source>
        <dbReference type="EMBL" id="KAG0588348.1"/>
    </source>
</evidence>
<keyword evidence="3" id="KW-1185">Reference proteome</keyword>
<organism evidence="2 3">
    <name type="scientific">Ceratodon purpureus</name>
    <name type="common">Fire moss</name>
    <name type="synonym">Dicranum purpureum</name>
    <dbReference type="NCBI Taxonomy" id="3225"/>
    <lineage>
        <taxon>Eukaryota</taxon>
        <taxon>Viridiplantae</taxon>
        <taxon>Streptophyta</taxon>
        <taxon>Embryophyta</taxon>
        <taxon>Bryophyta</taxon>
        <taxon>Bryophytina</taxon>
        <taxon>Bryopsida</taxon>
        <taxon>Dicranidae</taxon>
        <taxon>Pseudoditrichales</taxon>
        <taxon>Ditrichaceae</taxon>
        <taxon>Ceratodon</taxon>
    </lineage>
</organism>
<dbReference type="EMBL" id="CM026422">
    <property type="protein sequence ID" value="KAG0588348.1"/>
    <property type="molecule type" value="Genomic_DNA"/>
</dbReference>
<evidence type="ECO:0000313" key="3">
    <source>
        <dbReference type="Proteomes" id="UP000822688"/>
    </source>
</evidence>
<comment type="caution">
    <text evidence="2">The sequence shown here is derived from an EMBL/GenBank/DDBJ whole genome shotgun (WGS) entry which is preliminary data.</text>
</comment>